<dbReference type="PANTHER" id="PTHR15606:SF4">
    <property type="entry name" value="DNAJ HOMOLOG SUBFAMILY C MEMBER 8"/>
    <property type="match status" value="1"/>
</dbReference>
<feature type="compositionally biased region" description="Basic and acidic residues" evidence="2">
    <location>
        <begin position="72"/>
        <end position="93"/>
    </location>
</feature>
<keyword evidence="5" id="KW-1185">Reference proteome</keyword>
<dbReference type="EMBL" id="MIGC01003933">
    <property type="protein sequence ID" value="PHJ18725.1"/>
    <property type="molecule type" value="Genomic_DNA"/>
</dbReference>
<dbReference type="AlphaFoldDB" id="A0A2C6KQE4"/>
<feature type="region of interest" description="Disordered" evidence="2">
    <location>
        <begin position="220"/>
        <end position="242"/>
    </location>
</feature>
<keyword evidence="1" id="KW-0175">Coiled coil</keyword>
<evidence type="ECO:0000259" key="3">
    <source>
        <dbReference type="PROSITE" id="PS50076"/>
    </source>
</evidence>
<comment type="caution">
    <text evidence="4">The sequence shown here is derived from an EMBL/GenBank/DDBJ whole genome shotgun (WGS) entry which is preliminary data.</text>
</comment>
<dbReference type="CDD" id="cd06257">
    <property type="entry name" value="DnaJ"/>
    <property type="match status" value="1"/>
</dbReference>
<dbReference type="SUPFAM" id="SSF46565">
    <property type="entry name" value="Chaperone J-domain"/>
    <property type="match status" value="1"/>
</dbReference>
<dbReference type="PRINTS" id="PR00625">
    <property type="entry name" value="JDOMAIN"/>
</dbReference>
<feature type="compositionally biased region" description="Acidic residues" evidence="2">
    <location>
        <begin position="140"/>
        <end position="161"/>
    </location>
</feature>
<evidence type="ECO:0000256" key="2">
    <source>
        <dbReference type="SAM" id="MobiDB-lite"/>
    </source>
</evidence>
<evidence type="ECO:0000313" key="4">
    <source>
        <dbReference type="EMBL" id="PHJ18725.1"/>
    </source>
</evidence>
<feature type="compositionally biased region" description="Basic and acidic residues" evidence="2">
    <location>
        <begin position="448"/>
        <end position="457"/>
    </location>
</feature>
<dbReference type="PROSITE" id="PS50076">
    <property type="entry name" value="DNAJ_2"/>
    <property type="match status" value="1"/>
</dbReference>
<dbReference type="Gene3D" id="1.10.287.110">
    <property type="entry name" value="DnaJ domain"/>
    <property type="match status" value="1"/>
</dbReference>
<proteinExistence type="predicted"/>
<reference evidence="4 5" key="1">
    <citation type="journal article" date="2017" name="Int. J. Parasitol.">
        <title>The genome of the protozoan parasite Cystoisospora suis and a reverse vaccinology approach to identify vaccine candidates.</title>
        <authorList>
            <person name="Palmieri N."/>
            <person name="Shrestha A."/>
            <person name="Ruttkowski B."/>
            <person name="Beck T."/>
            <person name="Vogl C."/>
            <person name="Tomley F."/>
            <person name="Blake D.P."/>
            <person name="Joachim A."/>
        </authorList>
    </citation>
    <scope>NUCLEOTIDE SEQUENCE [LARGE SCALE GENOMIC DNA]</scope>
    <source>
        <strain evidence="4 5">Wien I</strain>
    </source>
</reference>
<feature type="region of interest" description="Disordered" evidence="2">
    <location>
        <begin position="448"/>
        <end position="474"/>
    </location>
</feature>
<feature type="coiled-coil region" evidence="1">
    <location>
        <begin position="376"/>
        <end position="416"/>
    </location>
</feature>
<organism evidence="4 5">
    <name type="scientific">Cystoisospora suis</name>
    <dbReference type="NCBI Taxonomy" id="483139"/>
    <lineage>
        <taxon>Eukaryota</taxon>
        <taxon>Sar</taxon>
        <taxon>Alveolata</taxon>
        <taxon>Apicomplexa</taxon>
        <taxon>Conoidasida</taxon>
        <taxon>Coccidia</taxon>
        <taxon>Eucoccidiorida</taxon>
        <taxon>Eimeriorina</taxon>
        <taxon>Sarcocystidae</taxon>
        <taxon>Cystoisospora</taxon>
    </lineage>
</organism>
<dbReference type="Pfam" id="PF00226">
    <property type="entry name" value="DnaJ"/>
    <property type="match status" value="1"/>
</dbReference>
<feature type="region of interest" description="Disordered" evidence="2">
    <location>
        <begin position="1"/>
        <end position="103"/>
    </location>
</feature>
<accession>A0A2C6KQE4</accession>
<dbReference type="InterPro" id="IPR042858">
    <property type="entry name" value="DNAJC8"/>
</dbReference>
<feature type="region of interest" description="Disordered" evidence="2">
    <location>
        <begin position="116"/>
        <end position="203"/>
    </location>
</feature>
<dbReference type="InterPro" id="IPR036869">
    <property type="entry name" value="J_dom_sf"/>
</dbReference>
<dbReference type="VEuPathDB" id="ToxoDB:CSUI_007443"/>
<evidence type="ECO:0000313" key="5">
    <source>
        <dbReference type="Proteomes" id="UP000221165"/>
    </source>
</evidence>
<dbReference type="Proteomes" id="UP000221165">
    <property type="component" value="Unassembled WGS sequence"/>
</dbReference>
<dbReference type="InterPro" id="IPR001623">
    <property type="entry name" value="DnaJ_domain"/>
</dbReference>
<gene>
    <name evidence="4" type="ORF">CSUI_007443</name>
</gene>
<dbReference type="PANTHER" id="PTHR15606">
    <property type="entry name" value="DNAJ HOMOLOG SUBFAMILY C MEMBER 8/LIPOPOLYSACCHARIDE SPECIFIC RESPONSE-7-RELATED"/>
    <property type="match status" value="1"/>
</dbReference>
<dbReference type="RefSeq" id="XP_067920431.1">
    <property type="nucleotide sequence ID" value="XM_068067588.1"/>
</dbReference>
<dbReference type="OrthoDB" id="10250354at2759"/>
<feature type="domain" description="J" evidence="3">
    <location>
        <begin position="259"/>
        <end position="323"/>
    </location>
</feature>
<evidence type="ECO:0000256" key="1">
    <source>
        <dbReference type="SAM" id="Coils"/>
    </source>
</evidence>
<dbReference type="GO" id="GO:0005634">
    <property type="term" value="C:nucleus"/>
    <property type="evidence" value="ECO:0007669"/>
    <property type="project" value="TreeGrafter"/>
</dbReference>
<name>A0A2C6KQE4_9APIC</name>
<dbReference type="GeneID" id="94430799"/>
<protein>
    <recommendedName>
        <fullName evidence="3">J domain-containing protein</fullName>
    </recommendedName>
</protein>
<feature type="coiled-coil region" evidence="1">
    <location>
        <begin position="296"/>
        <end position="336"/>
    </location>
</feature>
<sequence length="474" mass="54022">MPTSENLAEGPPGDTSPKIPAPPQSGGLGDPGNLPVSSGSEGKIGALHYGESTSKAQSEEKDPVENHGSVKMMKEEPPEGDSGHPARRYRAEIRTPVPPVTYNGCIGIPEEINADRADAQWGQNRATGGPAQEIKAGENGEAEYENEEPQETEPAHEDEEQGPSRLKFPSYEEFLKEEEEAERKEEEAQADADMGAGQEHKGADLDAAFELFMNEVKDIPVAGKPTGRARKDKQQGNITRKFKSSDEECIRLTCQTFPSPFQVLLLGPDATEDDIRKQYRKLSLLIHPDKCKHPKAQEAFQVVNKAYEQLQKAEMREKYRDVIEEAKKRVLKENAKENKRRRAQSIDVPLLSEDPAELQAEIMAMCEKLLEETRERREYAERTRKANERYEQEQLEKQAQEELDKCKERKEWLDKRDERVGAWRDYQEAIRSKDVKLQAFTGVKHQREQRKEEDLVKKRQKIQGVDNSYKDNWR</sequence>
<dbReference type="SMART" id="SM00271">
    <property type="entry name" value="DnaJ"/>
    <property type="match status" value="1"/>
</dbReference>